<comment type="caution">
    <text evidence="2">The sequence shown here is derived from an EMBL/GenBank/DDBJ whole genome shotgun (WGS) entry which is preliminary data.</text>
</comment>
<dbReference type="EMBL" id="JACEIK010001166">
    <property type="protein sequence ID" value="MCD7466694.1"/>
    <property type="molecule type" value="Genomic_DNA"/>
</dbReference>
<name>A0ABS8T5N1_DATST</name>
<feature type="compositionally biased region" description="Polar residues" evidence="1">
    <location>
        <begin position="37"/>
        <end position="55"/>
    </location>
</feature>
<dbReference type="Proteomes" id="UP000823775">
    <property type="component" value="Unassembled WGS sequence"/>
</dbReference>
<reference evidence="2 3" key="1">
    <citation type="journal article" date="2021" name="BMC Genomics">
        <title>Datura genome reveals duplications of psychoactive alkaloid biosynthetic genes and high mutation rate following tissue culture.</title>
        <authorList>
            <person name="Rajewski A."/>
            <person name="Carter-House D."/>
            <person name="Stajich J."/>
            <person name="Litt A."/>
        </authorList>
    </citation>
    <scope>NUCLEOTIDE SEQUENCE [LARGE SCALE GENOMIC DNA]</scope>
    <source>
        <strain evidence="2">AR-01</strain>
    </source>
</reference>
<accession>A0ABS8T5N1</accession>
<protein>
    <submittedName>
        <fullName evidence="2">Uncharacterized protein</fullName>
    </submittedName>
</protein>
<proteinExistence type="predicted"/>
<evidence type="ECO:0000313" key="2">
    <source>
        <dbReference type="EMBL" id="MCD7466694.1"/>
    </source>
</evidence>
<evidence type="ECO:0000313" key="3">
    <source>
        <dbReference type="Proteomes" id="UP000823775"/>
    </source>
</evidence>
<organism evidence="2 3">
    <name type="scientific">Datura stramonium</name>
    <name type="common">Jimsonweed</name>
    <name type="synonym">Common thornapple</name>
    <dbReference type="NCBI Taxonomy" id="4076"/>
    <lineage>
        <taxon>Eukaryota</taxon>
        <taxon>Viridiplantae</taxon>
        <taxon>Streptophyta</taxon>
        <taxon>Embryophyta</taxon>
        <taxon>Tracheophyta</taxon>
        <taxon>Spermatophyta</taxon>
        <taxon>Magnoliopsida</taxon>
        <taxon>eudicotyledons</taxon>
        <taxon>Gunneridae</taxon>
        <taxon>Pentapetalae</taxon>
        <taxon>asterids</taxon>
        <taxon>lamiids</taxon>
        <taxon>Solanales</taxon>
        <taxon>Solanaceae</taxon>
        <taxon>Solanoideae</taxon>
        <taxon>Datureae</taxon>
        <taxon>Datura</taxon>
    </lineage>
</organism>
<keyword evidence="3" id="KW-1185">Reference proteome</keyword>
<sequence>MLDKSLWINSKGTPRSRKHHCLNPALNGDQVNPPPSMFSNTTSGSSKETKVTTSPPKDLLTIAQMAQAHESSIVKLAKEIPFMIQQAIRKAMPLARDKFEVLENDVISLREDVARHTDLLTSNNMDLSTLAAVETQF</sequence>
<gene>
    <name evidence="2" type="ORF">HAX54_003636</name>
</gene>
<evidence type="ECO:0000256" key="1">
    <source>
        <dbReference type="SAM" id="MobiDB-lite"/>
    </source>
</evidence>
<feature type="region of interest" description="Disordered" evidence="1">
    <location>
        <begin position="1"/>
        <end position="56"/>
    </location>
</feature>